<dbReference type="PATRIC" id="fig|1938.6.peg.8356"/>
<organism evidence="1 2">
    <name type="scientific">Streptomyces viridochromogenes</name>
    <dbReference type="NCBI Taxonomy" id="1938"/>
    <lineage>
        <taxon>Bacteria</taxon>
        <taxon>Bacillati</taxon>
        <taxon>Actinomycetota</taxon>
        <taxon>Actinomycetes</taxon>
        <taxon>Kitasatosporales</taxon>
        <taxon>Streptomycetaceae</taxon>
        <taxon>Streptomyces</taxon>
    </lineage>
</organism>
<dbReference type="RefSeq" id="WP_033204172.1">
    <property type="nucleotide sequence ID" value="NZ_LGUP01000408.1"/>
</dbReference>
<accession>A0A0L8J3W4</accession>
<gene>
    <name evidence="1" type="ORF">ADK34_38810</name>
</gene>
<evidence type="ECO:0000313" key="2">
    <source>
        <dbReference type="Proteomes" id="UP000037023"/>
    </source>
</evidence>
<name>A0A0L8J3W4_STRVR</name>
<evidence type="ECO:0000313" key="1">
    <source>
        <dbReference type="EMBL" id="KOG08326.1"/>
    </source>
</evidence>
<protein>
    <submittedName>
        <fullName evidence="1">Uncharacterized protein</fullName>
    </submittedName>
</protein>
<dbReference type="OrthoDB" id="4640272at2"/>
<dbReference type="Proteomes" id="UP000037023">
    <property type="component" value="Unassembled WGS sequence"/>
</dbReference>
<proteinExistence type="predicted"/>
<dbReference type="EMBL" id="LGUP01000408">
    <property type="protein sequence ID" value="KOG08326.1"/>
    <property type="molecule type" value="Genomic_DNA"/>
</dbReference>
<dbReference type="AlphaFoldDB" id="A0A0L8J3W4"/>
<reference evidence="1 2" key="1">
    <citation type="submission" date="2015-06" db="EMBL/GenBank/DDBJ databases">
        <authorList>
            <person name="Hoefler B.C."/>
            <person name="Straight P.D."/>
        </authorList>
    </citation>
    <scope>NUCLEOTIDE SEQUENCE [LARGE SCALE GENOMIC DNA]</scope>
    <source>
        <strain evidence="1 2">NRRL 3427</strain>
    </source>
</reference>
<sequence length="158" mass="17117">MDRECVALCAADMGRHASEFVDGVAARGRLPLDYSAGSLRLVDRLIDGLRRGGAGREQVAGPLRGLGAYVGEVLVREVGAVWVDLPPGHMLRSVFAHPVGVRTPDGRVWNPLGRTVNRFEIGPGESLQTYFLTLHGWRSSRTRRGPVRRPGGVPGQGR</sequence>
<comment type="caution">
    <text evidence="1">The sequence shown here is derived from an EMBL/GenBank/DDBJ whole genome shotgun (WGS) entry which is preliminary data.</text>
</comment>